<evidence type="ECO:0000313" key="2">
    <source>
        <dbReference type="Proteomes" id="UP000198329"/>
    </source>
</evidence>
<proteinExistence type="predicted"/>
<dbReference type="KEGG" id="png:PNIG_a0771"/>
<organism evidence="1 2">
    <name type="scientific">Pseudoalteromonas nigrifaciens</name>
    <dbReference type="NCBI Taxonomy" id="28109"/>
    <lineage>
        <taxon>Bacteria</taxon>
        <taxon>Pseudomonadati</taxon>
        <taxon>Pseudomonadota</taxon>
        <taxon>Gammaproteobacteria</taxon>
        <taxon>Alteromonadales</taxon>
        <taxon>Pseudoalteromonadaceae</taxon>
        <taxon>Pseudoalteromonas</taxon>
    </lineage>
</organism>
<reference evidence="1 2" key="1">
    <citation type="submission" date="2015-03" db="EMBL/GenBank/DDBJ databases">
        <authorList>
            <person name="Xie B.-B."/>
            <person name="Rong J.-C."/>
            <person name="Qin Q.-L."/>
            <person name="Zhang Y.-Z."/>
        </authorList>
    </citation>
    <scope>NUCLEOTIDE SEQUENCE [LARGE SCALE GENOMIC DNA]</scope>
    <source>
        <strain evidence="1 2">KMM 661</strain>
    </source>
</reference>
<keyword evidence="2" id="KW-1185">Reference proteome</keyword>
<dbReference type="EMBL" id="CP011036">
    <property type="protein sequence ID" value="ASM53041.1"/>
    <property type="molecule type" value="Genomic_DNA"/>
</dbReference>
<accession>A0AAC9XW72</accession>
<name>A0AAC9XW72_9GAMM</name>
<dbReference type="AlphaFoldDB" id="A0AAC9XW72"/>
<sequence>MVFNIDRKNTLSSNISPPYLFNVTLFTVINNSKKQFLTN</sequence>
<gene>
    <name evidence="1" type="ORF">PNIG_a0771</name>
</gene>
<protein>
    <submittedName>
        <fullName evidence="1">Uncharacterized protein</fullName>
    </submittedName>
</protein>
<dbReference type="Proteomes" id="UP000198329">
    <property type="component" value="Chromosome I"/>
</dbReference>
<evidence type="ECO:0000313" key="1">
    <source>
        <dbReference type="EMBL" id="ASM53041.1"/>
    </source>
</evidence>